<evidence type="ECO:0000256" key="7">
    <source>
        <dbReference type="ARBA" id="ARBA00023146"/>
    </source>
</evidence>
<evidence type="ECO:0000256" key="3">
    <source>
        <dbReference type="ARBA" id="ARBA00022598"/>
    </source>
</evidence>
<reference evidence="15" key="1">
    <citation type="submission" date="2019-08" db="EMBL/GenBank/DDBJ databases">
        <authorList>
            <person name="Amaro Estrada I."/>
            <person name="Quiroz Castaneda R.E."/>
            <person name="Martinez Ocampo F."/>
            <person name="Rodriguez Camarillo S.D."/>
        </authorList>
    </citation>
    <scope>NUCLEOTIDE SEQUENCE</scope>
    <source>
        <strain evidence="15">MEX-30-184-02</strain>
    </source>
</reference>
<dbReference type="AlphaFoldDB" id="A0A643CN64"/>
<dbReference type="HAMAP" id="MF_00049_B">
    <property type="entry name" value="Leu_tRNA_synth_B"/>
    <property type="match status" value="1"/>
</dbReference>
<dbReference type="Pfam" id="PF13603">
    <property type="entry name" value="tRNA-synt_1_2"/>
    <property type="match status" value="1"/>
</dbReference>
<protein>
    <recommendedName>
        <fullName evidence="9">Leucine--tRNA ligase</fullName>
        <ecNumber evidence="9">6.1.1.4</ecNumber>
    </recommendedName>
    <alternativeName>
        <fullName evidence="9">Leucyl-tRNA synthetase</fullName>
        <shortName evidence="9">LeuRS</shortName>
    </alternativeName>
</protein>
<dbReference type="SUPFAM" id="SSF47323">
    <property type="entry name" value="Anticodon-binding domain of a subclass of class I aminoacyl-tRNA synthetases"/>
    <property type="match status" value="1"/>
</dbReference>
<dbReference type="NCBIfam" id="TIGR00396">
    <property type="entry name" value="leuS_bact"/>
    <property type="match status" value="1"/>
</dbReference>
<dbReference type="Gene3D" id="1.10.730.10">
    <property type="entry name" value="Isoleucyl-tRNA Synthetase, Domain 1"/>
    <property type="match status" value="2"/>
</dbReference>
<dbReference type="GO" id="GO:0002161">
    <property type="term" value="F:aminoacyl-tRNA deacylase activity"/>
    <property type="evidence" value="ECO:0007669"/>
    <property type="project" value="InterPro"/>
</dbReference>
<dbReference type="PROSITE" id="PS00178">
    <property type="entry name" value="AA_TRNA_LIGASE_I"/>
    <property type="match status" value="1"/>
</dbReference>
<dbReference type="InterPro" id="IPR015413">
    <property type="entry name" value="Methionyl/Leucyl_tRNA_Synth"/>
</dbReference>
<dbReference type="EMBL" id="VTCY01000001">
    <property type="protein sequence ID" value="KAB0452843.1"/>
    <property type="molecule type" value="Genomic_DNA"/>
</dbReference>
<dbReference type="PANTHER" id="PTHR43740:SF2">
    <property type="entry name" value="LEUCINE--TRNA LIGASE, MITOCHONDRIAL"/>
    <property type="match status" value="1"/>
</dbReference>
<feature type="domain" description="Aminoacyl-tRNA synthetase class Ia" evidence="11">
    <location>
        <begin position="409"/>
        <end position="561"/>
    </location>
</feature>
<dbReference type="InterPro" id="IPR025709">
    <property type="entry name" value="Leu_tRNA-synth_edit"/>
</dbReference>
<evidence type="ECO:0000256" key="4">
    <source>
        <dbReference type="ARBA" id="ARBA00022741"/>
    </source>
</evidence>
<dbReference type="EC" id="6.1.1.4" evidence="9"/>
<feature type="domain" description="Leucyl-tRNA synthetase editing" evidence="14">
    <location>
        <begin position="220"/>
        <end position="395"/>
    </location>
</feature>
<dbReference type="InterPro" id="IPR014729">
    <property type="entry name" value="Rossmann-like_a/b/a_fold"/>
</dbReference>
<evidence type="ECO:0000259" key="13">
    <source>
        <dbReference type="Pfam" id="PF09334"/>
    </source>
</evidence>
<comment type="catalytic activity">
    <reaction evidence="8 9">
        <text>tRNA(Leu) + L-leucine + ATP = L-leucyl-tRNA(Leu) + AMP + diphosphate</text>
        <dbReference type="Rhea" id="RHEA:11688"/>
        <dbReference type="Rhea" id="RHEA-COMP:9613"/>
        <dbReference type="Rhea" id="RHEA-COMP:9622"/>
        <dbReference type="ChEBI" id="CHEBI:30616"/>
        <dbReference type="ChEBI" id="CHEBI:33019"/>
        <dbReference type="ChEBI" id="CHEBI:57427"/>
        <dbReference type="ChEBI" id="CHEBI:78442"/>
        <dbReference type="ChEBI" id="CHEBI:78494"/>
        <dbReference type="ChEBI" id="CHEBI:456215"/>
        <dbReference type="EC" id="6.1.1.4"/>
    </reaction>
</comment>
<evidence type="ECO:0000256" key="9">
    <source>
        <dbReference type="HAMAP-Rule" id="MF_00049"/>
    </source>
</evidence>
<dbReference type="PANTHER" id="PTHR43740">
    <property type="entry name" value="LEUCYL-TRNA SYNTHETASE"/>
    <property type="match status" value="1"/>
</dbReference>
<dbReference type="GO" id="GO:0005829">
    <property type="term" value="C:cytosol"/>
    <property type="evidence" value="ECO:0007669"/>
    <property type="project" value="TreeGrafter"/>
</dbReference>
<dbReference type="GO" id="GO:0004823">
    <property type="term" value="F:leucine-tRNA ligase activity"/>
    <property type="evidence" value="ECO:0007669"/>
    <property type="project" value="UniProtKB-UniRule"/>
</dbReference>
<evidence type="ECO:0000256" key="2">
    <source>
        <dbReference type="ARBA" id="ARBA00022490"/>
    </source>
</evidence>
<evidence type="ECO:0000256" key="1">
    <source>
        <dbReference type="ARBA" id="ARBA00005594"/>
    </source>
</evidence>
<dbReference type="FunFam" id="1.10.730.10:FF:000002">
    <property type="entry name" value="Leucine--tRNA ligase"/>
    <property type="match status" value="1"/>
</dbReference>
<dbReference type="InterPro" id="IPR013155">
    <property type="entry name" value="M/V/L/I-tRNA-synth_anticd-bd"/>
</dbReference>
<dbReference type="CDD" id="cd00812">
    <property type="entry name" value="LeuRS_core"/>
    <property type="match status" value="1"/>
</dbReference>
<keyword evidence="2 9" id="KW-0963">Cytoplasm</keyword>
<keyword evidence="3 9" id="KW-0436">Ligase</keyword>
<keyword evidence="5 9" id="KW-0067">ATP-binding</keyword>
<gene>
    <name evidence="9" type="primary">leuS</name>
    <name evidence="15" type="ORF">FY207_00480</name>
</gene>
<dbReference type="InterPro" id="IPR001412">
    <property type="entry name" value="aa-tRNA-synth_I_CS"/>
</dbReference>
<evidence type="ECO:0000313" key="15">
    <source>
        <dbReference type="EMBL" id="KAB0452843.1"/>
    </source>
</evidence>
<dbReference type="Gene3D" id="3.40.50.620">
    <property type="entry name" value="HUPs"/>
    <property type="match status" value="2"/>
</dbReference>
<organism evidence="15">
    <name type="scientific">Anaplasma marginale</name>
    <dbReference type="NCBI Taxonomy" id="770"/>
    <lineage>
        <taxon>Bacteria</taxon>
        <taxon>Pseudomonadati</taxon>
        <taxon>Pseudomonadota</taxon>
        <taxon>Alphaproteobacteria</taxon>
        <taxon>Rickettsiales</taxon>
        <taxon>Anaplasmataceae</taxon>
        <taxon>Anaplasma</taxon>
    </lineage>
</organism>
<evidence type="ECO:0000259" key="12">
    <source>
        <dbReference type="Pfam" id="PF08264"/>
    </source>
</evidence>
<feature type="binding site" evidence="9">
    <location>
        <position position="597"/>
    </location>
    <ligand>
        <name>ATP</name>
        <dbReference type="ChEBI" id="CHEBI:30616"/>
    </ligand>
</feature>
<name>A0A643CN64_ANAMA</name>
<comment type="subcellular location">
    <subcellularLocation>
        <location evidence="9">Cytoplasm</location>
    </subcellularLocation>
</comment>
<evidence type="ECO:0000256" key="10">
    <source>
        <dbReference type="RuleBase" id="RU363035"/>
    </source>
</evidence>
<feature type="short sequence motif" description="'HIGH' region" evidence="9">
    <location>
        <begin position="40"/>
        <end position="50"/>
    </location>
</feature>
<dbReference type="CDD" id="cd07958">
    <property type="entry name" value="Anticodon_Ia_Leu_BEm"/>
    <property type="match status" value="1"/>
</dbReference>
<dbReference type="Pfam" id="PF09334">
    <property type="entry name" value="tRNA-synt_1g"/>
    <property type="match status" value="1"/>
</dbReference>
<dbReference type="SUPFAM" id="SSF52374">
    <property type="entry name" value="Nucleotidylyl transferase"/>
    <property type="match status" value="1"/>
</dbReference>
<dbReference type="InterPro" id="IPR002300">
    <property type="entry name" value="aa-tRNA-synth_Ia"/>
</dbReference>
<accession>A0A643CN64</accession>
<feature type="domain" description="Aminoacyl-tRNA synthetase class Ia" evidence="11">
    <location>
        <begin position="591"/>
        <end position="634"/>
    </location>
</feature>
<proteinExistence type="inferred from homology"/>
<dbReference type="SUPFAM" id="SSF50677">
    <property type="entry name" value="ValRS/IleRS/LeuRS editing domain"/>
    <property type="match status" value="1"/>
</dbReference>
<sequence>MEFFGMGYNFKLVEQEIQKRWDFKIAGNDGINCYVLGMFPYPSGNIHMGHIRNYTIGDVIARYKRAHGLKVLHPIGWDAFGLPAENAALSYGVNPAVWTERNIESMRKQLKSIGISYNWDREIATCKEDYYKHEQAFFLDFLQQGLAYRKESWVNWDPVDNTVLANEQVVDGRGWRSGAKIERRKLSQWFLKITDFADSLLDGLKTLDGWPEKVKLMQERWIGKTEGVILEFATSCGQKLEVFSTMPQMLFGASFCAVSAEHPILRHVTDEAFSARVRGIIECSGDEEKQKIGADTGLFATHPLLDRKLPIYAANYVLSEYGTGAVFGCPAHDQRDFEFAVAHGLDIYQVVFPDDGVQYDLQKEAYSGDGTYRNSEFLNGLRVDAARNAMIQKLESMGGCRRVTNYRLHDWGISRQRYWGCPIPVVHCEKCGIVPVDRQDLPISLPEEVDFSRGGNPLDHHPTWKHVQCPKCQSSAQRETDTFDTFFESSWYFAAFCSEQGGINAADCNKLLPVDYYIGGVEHAVLHLLYARFFCRALKKCGHLAVEEPFRNLITQGMVCHSVYRDAAGNYLFPEDAQRMIRDGEAVQRGKVEKMSKSKKNVVDPSHIIEKYGADTVRLFMLSDTPPERDIEWSDVGVEGAWRYLERLWRLFEDNSSIGADFDTADVKAEDRVYLSGIHKLLRGLSADMEHCRLNCAVAKFREMSNTVFEMVKCGVSQQVINESVCILLRVMEPFIPHIAEKLWERIGGEGMLCNRQWPSAREDLLTEDLVTIAVQVNGKLCSTLKVGAQCDGEEVKAEALKVAQRKLGDKEVRNIYFVPGRVVNIVTK</sequence>
<dbReference type="Pfam" id="PF00133">
    <property type="entry name" value="tRNA-synt_1"/>
    <property type="match status" value="2"/>
</dbReference>
<dbReference type="InterPro" id="IPR009008">
    <property type="entry name" value="Val/Leu/Ile-tRNA-synth_edit"/>
</dbReference>
<feature type="domain" description="Methionyl/Valyl/Leucyl/Isoleucyl-tRNA synthetase anticodon-binding" evidence="12">
    <location>
        <begin position="671"/>
        <end position="790"/>
    </location>
</feature>
<evidence type="ECO:0000259" key="11">
    <source>
        <dbReference type="Pfam" id="PF00133"/>
    </source>
</evidence>
<dbReference type="Pfam" id="PF08264">
    <property type="entry name" value="Anticodon_1"/>
    <property type="match status" value="1"/>
</dbReference>
<dbReference type="GO" id="GO:0005524">
    <property type="term" value="F:ATP binding"/>
    <property type="evidence" value="ECO:0007669"/>
    <property type="project" value="UniProtKB-UniRule"/>
</dbReference>
<comment type="caution">
    <text evidence="15">The sequence shown here is derived from an EMBL/GenBank/DDBJ whole genome shotgun (WGS) entry which is preliminary data.</text>
</comment>
<evidence type="ECO:0000259" key="14">
    <source>
        <dbReference type="Pfam" id="PF13603"/>
    </source>
</evidence>
<dbReference type="PRINTS" id="PR00985">
    <property type="entry name" value="TRNASYNTHLEU"/>
</dbReference>
<evidence type="ECO:0000256" key="6">
    <source>
        <dbReference type="ARBA" id="ARBA00022917"/>
    </source>
</evidence>
<feature type="short sequence motif" description="'KMSKS' region" evidence="9">
    <location>
        <begin position="594"/>
        <end position="598"/>
    </location>
</feature>
<evidence type="ECO:0000256" key="8">
    <source>
        <dbReference type="ARBA" id="ARBA00047469"/>
    </source>
</evidence>
<keyword evidence="6 9" id="KW-0648">Protein biosynthesis</keyword>
<dbReference type="GO" id="GO:0006429">
    <property type="term" value="P:leucyl-tRNA aminoacylation"/>
    <property type="evidence" value="ECO:0007669"/>
    <property type="project" value="UniProtKB-UniRule"/>
</dbReference>
<feature type="domain" description="Methionyl/Leucyl tRNA synthetase" evidence="13">
    <location>
        <begin position="37"/>
        <end position="169"/>
    </location>
</feature>
<dbReference type="InterPro" id="IPR002302">
    <property type="entry name" value="Leu-tRNA-ligase"/>
</dbReference>
<keyword evidence="4 9" id="KW-0547">Nucleotide-binding</keyword>
<keyword evidence="7 9" id="KW-0030">Aminoacyl-tRNA synthetase</keyword>
<dbReference type="InterPro" id="IPR009080">
    <property type="entry name" value="tRNAsynth_Ia_anticodon-bd"/>
</dbReference>
<comment type="similarity">
    <text evidence="1 9 10">Belongs to the class-I aminoacyl-tRNA synthetase family.</text>
</comment>
<evidence type="ECO:0000256" key="5">
    <source>
        <dbReference type="ARBA" id="ARBA00022840"/>
    </source>
</evidence>